<accession>A0AAN6TWB2</accession>
<reference evidence="2" key="2">
    <citation type="submission" date="2023-05" db="EMBL/GenBank/DDBJ databases">
        <authorList>
            <consortium name="Lawrence Berkeley National Laboratory"/>
            <person name="Steindorff A."/>
            <person name="Hensen N."/>
            <person name="Bonometti L."/>
            <person name="Westerberg I."/>
            <person name="Brannstrom I.O."/>
            <person name="Guillou S."/>
            <person name="Cros-Aarteil S."/>
            <person name="Calhoun S."/>
            <person name="Haridas S."/>
            <person name="Kuo A."/>
            <person name="Mondo S."/>
            <person name="Pangilinan J."/>
            <person name="Riley R."/>
            <person name="Labutti K."/>
            <person name="Andreopoulos B."/>
            <person name="Lipzen A."/>
            <person name="Chen C."/>
            <person name="Yanf M."/>
            <person name="Daum C."/>
            <person name="Ng V."/>
            <person name="Clum A."/>
            <person name="Ohm R."/>
            <person name="Martin F."/>
            <person name="Silar P."/>
            <person name="Natvig D."/>
            <person name="Lalanne C."/>
            <person name="Gautier V."/>
            <person name="Ament-Velasquez S.L."/>
            <person name="Kruys A."/>
            <person name="Hutchinson M.I."/>
            <person name="Powell A.J."/>
            <person name="Barry K."/>
            <person name="Miller A.N."/>
            <person name="Grigoriev I.V."/>
            <person name="Debuchy R."/>
            <person name="Gladieux P."/>
            <person name="Thoren M.H."/>
            <person name="Johannesson H."/>
        </authorList>
    </citation>
    <scope>NUCLEOTIDE SEQUENCE</scope>
    <source>
        <strain evidence="2">CBS 731.68</strain>
    </source>
</reference>
<organism evidence="2 3">
    <name type="scientific">Parathielavia appendiculata</name>
    <dbReference type="NCBI Taxonomy" id="2587402"/>
    <lineage>
        <taxon>Eukaryota</taxon>
        <taxon>Fungi</taxon>
        <taxon>Dikarya</taxon>
        <taxon>Ascomycota</taxon>
        <taxon>Pezizomycotina</taxon>
        <taxon>Sordariomycetes</taxon>
        <taxon>Sordariomycetidae</taxon>
        <taxon>Sordariales</taxon>
        <taxon>Chaetomiaceae</taxon>
        <taxon>Parathielavia</taxon>
    </lineage>
</organism>
<proteinExistence type="predicted"/>
<dbReference type="EMBL" id="MU853233">
    <property type="protein sequence ID" value="KAK4121694.1"/>
    <property type="molecule type" value="Genomic_DNA"/>
</dbReference>
<gene>
    <name evidence="2" type="ORF">N657DRAFT_673462</name>
</gene>
<dbReference type="InterPro" id="IPR023577">
    <property type="entry name" value="CYTH_domain"/>
</dbReference>
<reference evidence="2" key="1">
    <citation type="journal article" date="2023" name="Mol. Phylogenet. Evol.">
        <title>Genome-scale phylogeny and comparative genomics of the fungal order Sordariales.</title>
        <authorList>
            <person name="Hensen N."/>
            <person name="Bonometti L."/>
            <person name="Westerberg I."/>
            <person name="Brannstrom I.O."/>
            <person name="Guillou S."/>
            <person name="Cros-Aarteil S."/>
            <person name="Calhoun S."/>
            <person name="Haridas S."/>
            <person name="Kuo A."/>
            <person name="Mondo S."/>
            <person name="Pangilinan J."/>
            <person name="Riley R."/>
            <person name="LaButti K."/>
            <person name="Andreopoulos B."/>
            <person name="Lipzen A."/>
            <person name="Chen C."/>
            <person name="Yan M."/>
            <person name="Daum C."/>
            <person name="Ng V."/>
            <person name="Clum A."/>
            <person name="Steindorff A."/>
            <person name="Ohm R.A."/>
            <person name="Martin F."/>
            <person name="Silar P."/>
            <person name="Natvig D.O."/>
            <person name="Lalanne C."/>
            <person name="Gautier V."/>
            <person name="Ament-Velasquez S.L."/>
            <person name="Kruys A."/>
            <person name="Hutchinson M.I."/>
            <person name="Powell A.J."/>
            <person name="Barry K."/>
            <person name="Miller A.N."/>
            <person name="Grigoriev I.V."/>
            <person name="Debuchy R."/>
            <person name="Gladieux P."/>
            <person name="Hiltunen Thoren M."/>
            <person name="Johannesson H."/>
        </authorList>
    </citation>
    <scope>NUCLEOTIDE SEQUENCE</scope>
    <source>
        <strain evidence="2">CBS 731.68</strain>
    </source>
</reference>
<dbReference type="GeneID" id="87832457"/>
<dbReference type="InterPro" id="IPR033469">
    <property type="entry name" value="CYTH-like_dom_sf"/>
</dbReference>
<keyword evidence="3" id="KW-1185">Reference proteome</keyword>
<comment type="caution">
    <text evidence="2">The sequence shown here is derived from an EMBL/GenBank/DDBJ whole genome shotgun (WGS) entry which is preliminary data.</text>
</comment>
<dbReference type="RefSeq" id="XP_062645465.1">
    <property type="nucleotide sequence ID" value="XM_062795689.1"/>
</dbReference>
<dbReference type="Proteomes" id="UP001302602">
    <property type="component" value="Unassembled WGS sequence"/>
</dbReference>
<evidence type="ECO:0000313" key="3">
    <source>
        <dbReference type="Proteomes" id="UP001302602"/>
    </source>
</evidence>
<dbReference type="GO" id="GO:0016462">
    <property type="term" value="F:pyrophosphatase activity"/>
    <property type="evidence" value="ECO:0007669"/>
    <property type="project" value="UniProtKB-ARBA"/>
</dbReference>
<dbReference type="Gene3D" id="2.40.320.10">
    <property type="entry name" value="Hypothetical Protein Pfu-838710-001"/>
    <property type="match status" value="1"/>
</dbReference>
<dbReference type="SUPFAM" id="SSF55154">
    <property type="entry name" value="CYTH-like phosphatases"/>
    <property type="match status" value="1"/>
</dbReference>
<sequence length="238" mass="27237">MPFRATRALLRATITTGSLSHFPPQKRTATTTTKPTNKPTILEVERKFRRLTVPTSTNIHHHTIINNKTSTTTRQGILNYKHSPNFTSVTALPTCTIHDIYYDTPDRALCSRGAWIRQRNGEWEAKVKRAWWKGDFVNRRFEELHGEKCAGGMRAEEEDYSGRLGKLAEFVTTREAWLVHGEFKVVELQVEVHDGGGDGKTGQEEKAALMDEMDRKIEAFMKRYAWAWEEGEAVDLSE</sequence>
<protein>
    <recommendedName>
        <fullName evidence="1">CYTH domain-containing protein</fullName>
    </recommendedName>
</protein>
<dbReference type="AlphaFoldDB" id="A0AAN6TWB2"/>
<dbReference type="Pfam" id="PF01928">
    <property type="entry name" value="CYTH"/>
    <property type="match status" value="1"/>
</dbReference>
<feature type="domain" description="CYTH" evidence="1">
    <location>
        <begin position="41"/>
        <end position="224"/>
    </location>
</feature>
<evidence type="ECO:0000259" key="1">
    <source>
        <dbReference type="SMART" id="SM01118"/>
    </source>
</evidence>
<name>A0AAN6TWB2_9PEZI</name>
<dbReference type="SMART" id="SM01118">
    <property type="entry name" value="CYTH"/>
    <property type="match status" value="1"/>
</dbReference>
<evidence type="ECO:0000313" key="2">
    <source>
        <dbReference type="EMBL" id="KAK4121694.1"/>
    </source>
</evidence>